<protein>
    <recommendedName>
        <fullName evidence="2">BZIP domain-containing protein</fullName>
    </recommendedName>
</protein>
<sequence length="278" mass="30604">MTDQSFPAAPTASPVFDMMNDFTSEYLTSPYDDSPLDEWLSTPALDSADIGSDILTSPAIADTDDFNDFGGTSLFGESLGLTNAICDQTKVAPRPAPVGPLPTPFDFNDMYRMPSPTTPALDPMSLDRSPHLSNVAPPAPPRRRNAPTGTRKNITPEALVPLDAPIQPRKYVTPSATSRKEVPAVFAKKRSLSVAFGEDGEQVDAANLPLSDLEAIEAKRRQNTLAARRSRKRKLEYQRELEVSMEQERAEKEMWKSRAIMYEALLHSHGLEVPSFDP</sequence>
<dbReference type="OrthoDB" id="2257100at2759"/>
<proteinExistence type="predicted"/>
<dbReference type="CDD" id="cd12193">
    <property type="entry name" value="bZIP_GCN4"/>
    <property type="match status" value="1"/>
</dbReference>
<dbReference type="PROSITE" id="PS00036">
    <property type="entry name" value="BZIP_BASIC"/>
    <property type="match status" value="1"/>
</dbReference>
<name>A0A165FLU7_9APHY</name>
<dbReference type="InterPro" id="IPR046347">
    <property type="entry name" value="bZIP_sf"/>
</dbReference>
<dbReference type="InterPro" id="IPR004827">
    <property type="entry name" value="bZIP"/>
</dbReference>
<evidence type="ECO:0000256" key="1">
    <source>
        <dbReference type="SAM" id="MobiDB-lite"/>
    </source>
</evidence>
<dbReference type="GO" id="GO:0003700">
    <property type="term" value="F:DNA-binding transcription factor activity"/>
    <property type="evidence" value="ECO:0007669"/>
    <property type="project" value="InterPro"/>
</dbReference>
<dbReference type="Pfam" id="PF07716">
    <property type="entry name" value="bZIP_2"/>
    <property type="match status" value="1"/>
</dbReference>
<evidence type="ECO:0000313" key="3">
    <source>
        <dbReference type="EMBL" id="KZT09165.1"/>
    </source>
</evidence>
<keyword evidence="4" id="KW-1185">Reference proteome</keyword>
<feature type="domain" description="BZIP" evidence="2">
    <location>
        <begin position="219"/>
        <end position="233"/>
    </location>
</feature>
<evidence type="ECO:0000313" key="4">
    <source>
        <dbReference type="Proteomes" id="UP000076871"/>
    </source>
</evidence>
<dbReference type="EMBL" id="KV427612">
    <property type="protein sequence ID" value="KZT09165.1"/>
    <property type="molecule type" value="Genomic_DNA"/>
</dbReference>
<dbReference type="InParanoid" id="A0A165FLU7"/>
<feature type="region of interest" description="Disordered" evidence="1">
    <location>
        <begin position="125"/>
        <end position="153"/>
    </location>
</feature>
<dbReference type="AlphaFoldDB" id="A0A165FLU7"/>
<gene>
    <name evidence="3" type="ORF">LAESUDRAFT_647422</name>
</gene>
<dbReference type="GeneID" id="63821082"/>
<organism evidence="3 4">
    <name type="scientific">Laetiporus sulphureus 93-53</name>
    <dbReference type="NCBI Taxonomy" id="1314785"/>
    <lineage>
        <taxon>Eukaryota</taxon>
        <taxon>Fungi</taxon>
        <taxon>Dikarya</taxon>
        <taxon>Basidiomycota</taxon>
        <taxon>Agaricomycotina</taxon>
        <taxon>Agaricomycetes</taxon>
        <taxon>Polyporales</taxon>
        <taxon>Laetiporus</taxon>
    </lineage>
</organism>
<dbReference type="SUPFAM" id="SSF57959">
    <property type="entry name" value="Leucine zipper domain"/>
    <property type="match status" value="1"/>
</dbReference>
<dbReference type="STRING" id="1314785.A0A165FLU7"/>
<evidence type="ECO:0000259" key="2">
    <source>
        <dbReference type="PROSITE" id="PS00036"/>
    </source>
</evidence>
<dbReference type="RefSeq" id="XP_040766905.1">
    <property type="nucleotide sequence ID" value="XM_040904052.1"/>
</dbReference>
<dbReference type="Gene3D" id="3.30.160.60">
    <property type="entry name" value="Classic Zinc Finger"/>
    <property type="match status" value="1"/>
</dbReference>
<reference evidence="3 4" key="1">
    <citation type="journal article" date="2016" name="Mol. Biol. Evol.">
        <title>Comparative Genomics of Early-Diverging Mushroom-Forming Fungi Provides Insights into the Origins of Lignocellulose Decay Capabilities.</title>
        <authorList>
            <person name="Nagy L.G."/>
            <person name="Riley R."/>
            <person name="Tritt A."/>
            <person name="Adam C."/>
            <person name="Daum C."/>
            <person name="Floudas D."/>
            <person name="Sun H."/>
            <person name="Yadav J.S."/>
            <person name="Pangilinan J."/>
            <person name="Larsson K.H."/>
            <person name="Matsuura K."/>
            <person name="Barry K."/>
            <person name="Labutti K."/>
            <person name="Kuo R."/>
            <person name="Ohm R.A."/>
            <person name="Bhattacharya S.S."/>
            <person name="Shirouzu T."/>
            <person name="Yoshinaga Y."/>
            <person name="Martin F.M."/>
            <person name="Grigoriev I.V."/>
            <person name="Hibbett D.S."/>
        </authorList>
    </citation>
    <scope>NUCLEOTIDE SEQUENCE [LARGE SCALE GENOMIC DNA]</scope>
    <source>
        <strain evidence="3 4">93-53</strain>
    </source>
</reference>
<accession>A0A165FLU7</accession>
<dbReference type="Proteomes" id="UP000076871">
    <property type="component" value="Unassembled WGS sequence"/>
</dbReference>